<name>A0A369JTT6_HYPMA</name>
<sequence length="70" mass="7878">MGIRRSTTVGACHYPISESRWTRRLKVGSCRLRGIYVFPVHCLHHAEVPIYPANLLVAYASPSCTSHLIQ</sequence>
<proteinExistence type="predicted"/>
<comment type="caution">
    <text evidence="1">The sequence shown here is derived from an EMBL/GenBank/DDBJ whole genome shotgun (WGS) entry which is preliminary data.</text>
</comment>
<protein>
    <submittedName>
        <fullName evidence="1">Uncharacterized protein</fullName>
    </submittedName>
</protein>
<dbReference type="Proteomes" id="UP000076154">
    <property type="component" value="Unassembled WGS sequence"/>
</dbReference>
<dbReference type="EMBL" id="LUEZ02000046">
    <property type="protein sequence ID" value="RDB23937.1"/>
    <property type="molecule type" value="Genomic_DNA"/>
</dbReference>
<keyword evidence="2" id="KW-1185">Reference proteome</keyword>
<organism evidence="1 2">
    <name type="scientific">Hypsizygus marmoreus</name>
    <name type="common">White beech mushroom</name>
    <name type="synonym">Agaricus marmoreus</name>
    <dbReference type="NCBI Taxonomy" id="39966"/>
    <lineage>
        <taxon>Eukaryota</taxon>
        <taxon>Fungi</taxon>
        <taxon>Dikarya</taxon>
        <taxon>Basidiomycota</taxon>
        <taxon>Agaricomycotina</taxon>
        <taxon>Agaricomycetes</taxon>
        <taxon>Agaricomycetidae</taxon>
        <taxon>Agaricales</taxon>
        <taxon>Tricholomatineae</taxon>
        <taxon>Lyophyllaceae</taxon>
        <taxon>Hypsizygus</taxon>
    </lineage>
</organism>
<dbReference type="AlphaFoldDB" id="A0A369JTT6"/>
<evidence type="ECO:0000313" key="2">
    <source>
        <dbReference type="Proteomes" id="UP000076154"/>
    </source>
</evidence>
<gene>
    <name evidence="1" type="ORF">Hypma_009511</name>
</gene>
<dbReference type="InParanoid" id="A0A369JTT6"/>
<evidence type="ECO:0000313" key="1">
    <source>
        <dbReference type="EMBL" id="RDB23937.1"/>
    </source>
</evidence>
<reference evidence="1" key="1">
    <citation type="submission" date="2018-04" db="EMBL/GenBank/DDBJ databases">
        <title>Whole genome sequencing of Hypsizygus marmoreus.</title>
        <authorList>
            <person name="Choi I.-G."/>
            <person name="Min B."/>
            <person name="Kim J.-G."/>
            <person name="Kim S."/>
            <person name="Oh Y.-L."/>
            <person name="Kong W.-S."/>
            <person name="Park H."/>
            <person name="Jeong J."/>
            <person name="Song E.-S."/>
        </authorList>
    </citation>
    <scope>NUCLEOTIDE SEQUENCE [LARGE SCALE GENOMIC DNA]</scope>
    <source>
        <strain evidence="1">51987-8</strain>
    </source>
</reference>
<accession>A0A369JTT6</accession>